<dbReference type="InParanoid" id="A0A0D0AV29"/>
<keyword evidence="2" id="KW-1185">Reference proteome</keyword>
<reference evidence="1 2" key="1">
    <citation type="submission" date="2014-04" db="EMBL/GenBank/DDBJ databases">
        <authorList>
            <consortium name="DOE Joint Genome Institute"/>
            <person name="Kuo A."/>
            <person name="Ruytinx J."/>
            <person name="Rineau F."/>
            <person name="Colpaert J."/>
            <person name="Kohler A."/>
            <person name="Nagy L.G."/>
            <person name="Floudas D."/>
            <person name="Copeland A."/>
            <person name="Barry K.W."/>
            <person name="Cichocki N."/>
            <person name="Veneault-Fourrey C."/>
            <person name="LaButti K."/>
            <person name="Lindquist E.A."/>
            <person name="Lipzen A."/>
            <person name="Lundell T."/>
            <person name="Morin E."/>
            <person name="Murat C."/>
            <person name="Sun H."/>
            <person name="Tunlid A."/>
            <person name="Henrissat B."/>
            <person name="Grigoriev I.V."/>
            <person name="Hibbett D.S."/>
            <person name="Martin F."/>
            <person name="Nordberg H.P."/>
            <person name="Cantor M.N."/>
            <person name="Hua S.X."/>
        </authorList>
    </citation>
    <scope>NUCLEOTIDE SEQUENCE [LARGE SCALE GENOMIC DNA]</scope>
    <source>
        <strain evidence="1 2">UH-Slu-Lm8-n1</strain>
    </source>
</reference>
<name>A0A0D0AV29_9AGAM</name>
<proteinExistence type="predicted"/>
<sequence length="60" mass="6431">MAFDTSIPDASLHKYLIGTTSYPSNFSTDGDLLGATKQPVSITQSEIVSGLARSRSKKLQ</sequence>
<dbReference type="EMBL" id="KN835259">
    <property type="protein sequence ID" value="KIK41769.1"/>
    <property type="molecule type" value="Genomic_DNA"/>
</dbReference>
<accession>A0A0D0AV29</accession>
<organism evidence="1 2">
    <name type="scientific">Suillus luteus UH-Slu-Lm8-n1</name>
    <dbReference type="NCBI Taxonomy" id="930992"/>
    <lineage>
        <taxon>Eukaryota</taxon>
        <taxon>Fungi</taxon>
        <taxon>Dikarya</taxon>
        <taxon>Basidiomycota</taxon>
        <taxon>Agaricomycotina</taxon>
        <taxon>Agaricomycetes</taxon>
        <taxon>Agaricomycetidae</taxon>
        <taxon>Boletales</taxon>
        <taxon>Suillineae</taxon>
        <taxon>Suillaceae</taxon>
        <taxon>Suillus</taxon>
    </lineage>
</organism>
<dbReference type="Proteomes" id="UP000054485">
    <property type="component" value="Unassembled WGS sequence"/>
</dbReference>
<gene>
    <name evidence="1" type="ORF">CY34DRAFT_805716</name>
</gene>
<dbReference type="AlphaFoldDB" id="A0A0D0AV29"/>
<evidence type="ECO:0000313" key="1">
    <source>
        <dbReference type="EMBL" id="KIK41769.1"/>
    </source>
</evidence>
<protein>
    <submittedName>
        <fullName evidence="1">Uncharacterized protein</fullName>
    </submittedName>
</protein>
<reference evidence="2" key="2">
    <citation type="submission" date="2015-01" db="EMBL/GenBank/DDBJ databases">
        <title>Evolutionary Origins and Diversification of the Mycorrhizal Mutualists.</title>
        <authorList>
            <consortium name="DOE Joint Genome Institute"/>
            <consortium name="Mycorrhizal Genomics Consortium"/>
            <person name="Kohler A."/>
            <person name="Kuo A."/>
            <person name="Nagy L.G."/>
            <person name="Floudas D."/>
            <person name="Copeland A."/>
            <person name="Barry K.W."/>
            <person name="Cichocki N."/>
            <person name="Veneault-Fourrey C."/>
            <person name="LaButti K."/>
            <person name="Lindquist E.A."/>
            <person name="Lipzen A."/>
            <person name="Lundell T."/>
            <person name="Morin E."/>
            <person name="Murat C."/>
            <person name="Riley R."/>
            <person name="Ohm R."/>
            <person name="Sun H."/>
            <person name="Tunlid A."/>
            <person name="Henrissat B."/>
            <person name="Grigoriev I.V."/>
            <person name="Hibbett D.S."/>
            <person name="Martin F."/>
        </authorList>
    </citation>
    <scope>NUCLEOTIDE SEQUENCE [LARGE SCALE GENOMIC DNA]</scope>
    <source>
        <strain evidence="2">UH-Slu-Lm8-n1</strain>
    </source>
</reference>
<dbReference type="HOGENOM" id="CLU_2943334_0_0_1"/>
<evidence type="ECO:0000313" key="2">
    <source>
        <dbReference type="Proteomes" id="UP000054485"/>
    </source>
</evidence>